<dbReference type="EMBL" id="VZCB01000092">
    <property type="protein sequence ID" value="MQN81759.1"/>
    <property type="molecule type" value="Genomic_DNA"/>
</dbReference>
<evidence type="ECO:0000313" key="8">
    <source>
        <dbReference type="EMBL" id="MQN81759.1"/>
    </source>
</evidence>
<evidence type="ECO:0000256" key="4">
    <source>
        <dbReference type="ARBA" id="ARBA00022695"/>
    </source>
</evidence>
<dbReference type="GO" id="GO:0016779">
    <property type="term" value="F:nucleotidyltransferase activity"/>
    <property type="evidence" value="ECO:0007669"/>
    <property type="project" value="UniProtKB-KW"/>
</dbReference>
<evidence type="ECO:0000256" key="3">
    <source>
        <dbReference type="ARBA" id="ARBA00022679"/>
    </source>
</evidence>
<keyword evidence="1 6" id="KW-1277">Toxin-antitoxin system</keyword>
<name>A0A6G1U3M0_9BACT</name>
<dbReference type="OrthoDB" id="7605323at2"/>
<keyword evidence="5 6" id="KW-0238">DNA-binding</keyword>
<dbReference type="AlphaFoldDB" id="A0A6G1U3M0"/>
<dbReference type="GO" id="GO:0003677">
    <property type="term" value="F:DNA binding"/>
    <property type="evidence" value="ECO:0007669"/>
    <property type="project" value="UniProtKB-UniRule"/>
</dbReference>
<dbReference type="RefSeq" id="WP_153125199.1">
    <property type="nucleotide sequence ID" value="NZ_VZCB01000092.1"/>
</dbReference>
<keyword evidence="2" id="KW-0328">Glycosyltransferase</keyword>
<keyword evidence="4" id="KW-0548">Nucleotidyltransferase</keyword>
<gene>
    <name evidence="8" type="ORF">F7D73_12550</name>
</gene>
<organism evidence="8 9">
    <name type="scientific">Segatella copri</name>
    <dbReference type="NCBI Taxonomy" id="165179"/>
    <lineage>
        <taxon>Bacteria</taxon>
        <taxon>Pseudomonadati</taxon>
        <taxon>Bacteroidota</taxon>
        <taxon>Bacteroidia</taxon>
        <taxon>Bacteroidales</taxon>
        <taxon>Prevotellaceae</taxon>
        <taxon>Segatella</taxon>
    </lineage>
</organism>
<dbReference type="Gene3D" id="3.40.50.410">
    <property type="entry name" value="von Willebrand factor, type A domain"/>
    <property type="match status" value="1"/>
</dbReference>
<evidence type="ECO:0000313" key="9">
    <source>
        <dbReference type="Proteomes" id="UP000480425"/>
    </source>
</evidence>
<evidence type="ECO:0000256" key="5">
    <source>
        <dbReference type="ARBA" id="ARBA00023125"/>
    </source>
</evidence>
<dbReference type="InterPro" id="IPR036465">
    <property type="entry name" value="vWFA_dom_sf"/>
</dbReference>
<sequence length="482" mass="55087">MTYKNNYDEFKKLIEQHHITTLYHFTDRENLESIINNGGLYSWADCEQKGISISKPGGSMSSRDLDRRDNLQNFVRVSFVREHPMMYVAMNDGRISNPVVLEIDPEVIYWQDSLYADRNATKNGALVGSSIDDFSQLHFNSFKAKKHFDLDADEQKFYQAEVLVKNHIPLQFIKNIGNFGFTIPSQSAQMQTKTAYTAQITRNTPTAFIFLIDQSVSMRKYTTLYGEEMPMAEAVARIVNHQLNELVLRCIKGSETRDYYDIAIIGYGENAYSGWKGELEGRDFVKPSELKEHPYKKITTKKETRTRKGVKVVEVEEVQWIEAEATQSWTHVHHAFEKAKGLLDEWMEKHHEKDCYPPTIINITDGIFNGATKEYVLQQANELKSMFTNDGNVILFNIHISADKDVSVTCPASKDEVSFSSLATTMYEMSSLLPMRYSDRIADLRGDGTPNNRYTAMSINADMSTLIQLMDIGTPTNISQNK</sequence>
<dbReference type="SUPFAM" id="SSF53300">
    <property type="entry name" value="vWA-like"/>
    <property type="match status" value="1"/>
</dbReference>
<dbReference type="InterPro" id="IPR029494">
    <property type="entry name" value="DarT"/>
</dbReference>
<dbReference type="GO" id="GO:0016757">
    <property type="term" value="F:glycosyltransferase activity"/>
    <property type="evidence" value="ECO:0007669"/>
    <property type="project" value="UniProtKB-KW"/>
</dbReference>
<evidence type="ECO:0000256" key="1">
    <source>
        <dbReference type="ARBA" id="ARBA00022649"/>
    </source>
</evidence>
<comment type="caution">
    <text evidence="6">Lacks conserved residue(s) required for the propagation of feature annotation.</text>
</comment>
<feature type="domain" description="DarT" evidence="7">
    <location>
        <begin position="20"/>
        <end position="208"/>
    </location>
</feature>
<evidence type="ECO:0000259" key="7">
    <source>
        <dbReference type="PROSITE" id="PS52018"/>
    </source>
</evidence>
<proteinExistence type="inferred from homology"/>
<evidence type="ECO:0000256" key="6">
    <source>
        <dbReference type="PROSITE-ProRule" id="PRU01362"/>
    </source>
</evidence>
<dbReference type="PROSITE" id="PS52018">
    <property type="entry name" value="DART"/>
    <property type="match status" value="1"/>
</dbReference>
<comment type="similarity">
    <text evidence="6">Belongs to the DarT ADP-ribosyltransferase family.</text>
</comment>
<keyword evidence="3" id="KW-0808">Transferase</keyword>
<evidence type="ECO:0000256" key="2">
    <source>
        <dbReference type="ARBA" id="ARBA00022676"/>
    </source>
</evidence>
<reference evidence="8 9" key="1">
    <citation type="submission" date="2019-09" db="EMBL/GenBank/DDBJ databases">
        <title>Distinct polysaccharide growth profiles of human intestinal Prevotella copri isolates.</title>
        <authorList>
            <person name="Fehlner-Peach H."/>
            <person name="Magnabosco C."/>
            <person name="Raghavan V."/>
            <person name="Scher J.U."/>
            <person name="Tett A."/>
            <person name="Cox L.M."/>
            <person name="Gottsegen C."/>
            <person name="Watters A."/>
            <person name="Wiltshire- Gordon J.D."/>
            <person name="Segata N."/>
            <person name="Bonneau R."/>
            <person name="Littman D.R."/>
        </authorList>
    </citation>
    <scope>NUCLEOTIDE SEQUENCE [LARGE SCALE GENOMIC DNA]</scope>
    <source>
        <strain evidence="9">iA622</strain>
    </source>
</reference>
<accession>A0A6G1U3M0</accession>
<dbReference type="Proteomes" id="UP000480425">
    <property type="component" value="Unassembled WGS sequence"/>
</dbReference>
<dbReference type="Pfam" id="PF14487">
    <property type="entry name" value="DarT"/>
    <property type="match status" value="1"/>
</dbReference>
<comment type="caution">
    <text evidence="8">The sequence shown here is derived from an EMBL/GenBank/DDBJ whole genome shotgun (WGS) entry which is preliminary data.</text>
</comment>
<protein>
    <submittedName>
        <fullName evidence="8">DUF4433 domain-containing protein</fullName>
    </submittedName>
</protein>